<organism evidence="2 3">
    <name type="scientific">Smittium culicis</name>
    <dbReference type="NCBI Taxonomy" id="133412"/>
    <lineage>
        <taxon>Eukaryota</taxon>
        <taxon>Fungi</taxon>
        <taxon>Fungi incertae sedis</taxon>
        <taxon>Zoopagomycota</taxon>
        <taxon>Kickxellomycotina</taxon>
        <taxon>Harpellomycetes</taxon>
        <taxon>Harpellales</taxon>
        <taxon>Legeriomycetaceae</taxon>
        <taxon>Smittium</taxon>
    </lineage>
</organism>
<feature type="compositionally biased region" description="Polar residues" evidence="1">
    <location>
        <begin position="163"/>
        <end position="176"/>
    </location>
</feature>
<gene>
    <name evidence="2" type="ORF">AYI70_g5622</name>
</gene>
<dbReference type="PANTHER" id="PTHR33050:SF7">
    <property type="entry name" value="RIBONUCLEASE H"/>
    <property type="match status" value="1"/>
</dbReference>
<reference evidence="2 3" key="1">
    <citation type="submission" date="2017-01" db="EMBL/GenBank/DDBJ databases">
        <authorList>
            <person name="Mah S.A."/>
            <person name="Swanson W.J."/>
            <person name="Moy G.W."/>
            <person name="Vacquier V.D."/>
        </authorList>
    </citation>
    <scope>NUCLEOTIDE SEQUENCE [LARGE SCALE GENOMIC DNA]</scope>
    <source>
        <strain evidence="2 3">GSMNP</strain>
    </source>
</reference>
<evidence type="ECO:0000313" key="2">
    <source>
        <dbReference type="EMBL" id="OMJ18003.1"/>
    </source>
</evidence>
<evidence type="ECO:0000313" key="3">
    <source>
        <dbReference type="Proteomes" id="UP000187283"/>
    </source>
</evidence>
<feature type="region of interest" description="Disordered" evidence="1">
    <location>
        <begin position="98"/>
        <end position="198"/>
    </location>
</feature>
<sequence length="788" mass="89350">MNHQDINQKPMSQDQVKELKDMVKELQRDKERNAEPEDPYVTTRIPLTDLAVYSELIEALPSIEKDFFHTVTQGRLDNLHKGMRLSGKLEKLGAHIVSKKPEKRSRIRKPFLGRQQFGTQNGTSSKPAQAQTAEAVTPTATANNHSQHRPHGRVPGRGPPRNVSVSMGQIDGQQVGSHYRREGVPDPVPEKGKNFEGLPRKPLRRALMTGPPQKKNERCRSCRPDVGSRIPAFEERNRTCQDTGSRILQQLVRHTKEDLGTQISPRPAETEPACGGKEFQDGILFLDLPTNPPKGLHDVSGYRGCGAPIWTFAQLPHIHQGSSPDIEMCENTWDRNLGIFRRSHDLRRDEGSLRSKNFQNLFQDCETRLQDQARGIKYETMSVDNSPRNGHQFSEYDAQSFFIQGPGPKKGSLKAIECGSNDPNKFRELHWESPSNVNCTVIWPPYAKTSSRTEEKLFIENKIMDIDCHIDSVNLSFWVHKLKSWNGQSFLPKTPELEIFTDSSDTAWGIVVGSKFYSSLWSHSEALMYINAKDLLTILYTLRLRNVVCRSVLVYSDNTTTLSHISKFDGTTSPKLLEISENIWNYCLRTNTRPQVIYAPSVMNPADPPSRLTEQTKWSISDQTFKKISGLYGIHDVDLFASWTNKKVELFYSWFSDSSNPVMENGNMLSGSPETISLTTATTTGNNRNTKPKKQKITAIEQQELVSYGVENQRSFLKTQGLSDSTINIIVSSERSLKRRSRYYSTQQNFLEWNLNNNQSSDILPGHVVNYLAHLFTARKLSVKNIKS</sequence>
<protein>
    <submittedName>
        <fullName evidence="2">Uncharacterized protein</fullName>
    </submittedName>
</protein>
<name>A0A1R1XTM0_9FUNG</name>
<feature type="compositionally biased region" description="Polar residues" evidence="1">
    <location>
        <begin position="116"/>
        <end position="145"/>
    </location>
</feature>
<dbReference type="STRING" id="133412.A0A1R1XTM0"/>
<evidence type="ECO:0000256" key="1">
    <source>
        <dbReference type="SAM" id="MobiDB-lite"/>
    </source>
</evidence>
<dbReference type="Proteomes" id="UP000187283">
    <property type="component" value="Unassembled WGS sequence"/>
</dbReference>
<comment type="caution">
    <text evidence="2">The sequence shown here is derived from an EMBL/GenBank/DDBJ whole genome shotgun (WGS) entry which is preliminary data.</text>
</comment>
<accession>A0A1R1XTM0</accession>
<feature type="compositionally biased region" description="Basic residues" evidence="1">
    <location>
        <begin position="98"/>
        <end position="111"/>
    </location>
</feature>
<dbReference type="InterPro" id="IPR052055">
    <property type="entry name" value="Hepadnavirus_pol/RT"/>
</dbReference>
<dbReference type="OrthoDB" id="2400069at2759"/>
<dbReference type="AlphaFoldDB" id="A0A1R1XTM0"/>
<feature type="compositionally biased region" description="Basic and acidic residues" evidence="1">
    <location>
        <begin position="179"/>
        <end position="194"/>
    </location>
</feature>
<proteinExistence type="predicted"/>
<dbReference type="PANTHER" id="PTHR33050">
    <property type="entry name" value="REVERSE TRANSCRIPTASE DOMAIN-CONTAINING PROTEIN"/>
    <property type="match status" value="1"/>
</dbReference>
<dbReference type="EMBL" id="LSSN01001871">
    <property type="protein sequence ID" value="OMJ18003.1"/>
    <property type="molecule type" value="Genomic_DNA"/>
</dbReference>
<keyword evidence="3" id="KW-1185">Reference proteome</keyword>
<dbReference type="CDD" id="cd09275">
    <property type="entry name" value="RNase_HI_RT_DIRS1"/>
    <property type="match status" value="1"/>
</dbReference>